<accession>A0ACC2E4K0</accession>
<keyword evidence="2" id="KW-1185">Reference proteome</keyword>
<sequence>MEFQDRRRDALGNFHILSDEIICRILGMLEPRAVGFLACASSVFYVFCNEEPLWMQLCLEAHEGPLLYKEFWKQTTLEKLHLVESAAASCKSFPCCAGRLFFQVNGFNSLFLYRRWYRCHMHLESFILDNGQIDRREGMMTEEFKATYDGRKPVLLTDQTEGWLSRHSWNLEELVEKYGDVLFKVSQPHGKGISMSLKNYAAYMIMQHDEEPLYIFDSKFGEAAPGLLQDYIVPSLFNEDLLAVLDKSKRPPYRWLVLGPPRSGASWHVDPGLTSAWNALLTGRKRWALYPPGRVPPAVVVHIDEEDGDVHFEGPTSLQWWMDVYPFLKDEDKPLECTQFPGEIIFVPSGWWHCVLNLDNSIAVTQNFVNTTNLELVCLDMAPGYRHRGITRAGPLALQKGYMSTEYQGITQDWIYDVKALTMHAKSYLTSQMHENKYLGQAELRGWLRILWTSRPDLRQQIWRSACFSLDAGTWLETVTSICHAHGLPLPVNEEKLPVGHGSNMIYIVGDYAIKIYLNKYTEDEALKEMSSEVLFQIQMNQSGSPLRNFVPTMVAAGVICHSTEGYKDVPLYSHMTYAALSVKKQVDKLNMEESQHMAGPLILGADWSQDIFSAKGRAQNVPHVEGCTGRMDEQVWPYIVTKNCKGEDLADCRSKMTKDDFCNLATFLGRQVRYLHSLPLPFSFESSVYERIADSNLLAEIFRNTIKPEGRQAQIESQRFCESNGKCHPKDYTDWASKVSTVWDNFFAPIRKLRRDVKDRVNAWDSMPHHLLDQVEAYLPLDPIGLIGKEELLEGVPKANCLPVWLHMDLMDDNIKLEPYSCQIASFDLDEPTKGNEGPTLSQFTSCFENATKVTNCQRVMQPSCILDFGDISLGDAIYDFVILYIDVFKGDEELFKLFLKSYELTLSKDEIEPTKSLSNEASDKAVTNCMCPSYRAMCYCLLYKYDAMGAIFELRPELKTVSSLKELEEKFWGPLNQFSDPAVSQSSL</sequence>
<name>A0ACC2E4K0_DIPCM</name>
<proteinExistence type="predicted"/>
<organism evidence="1 2">
    <name type="scientific">Diphasiastrum complanatum</name>
    <name type="common">Issler's clubmoss</name>
    <name type="synonym">Lycopodium complanatum</name>
    <dbReference type="NCBI Taxonomy" id="34168"/>
    <lineage>
        <taxon>Eukaryota</taxon>
        <taxon>Viridiplantae</taxon>
        <taxon>Streptophyta</taxon>
        <taxon>Embryophyta</taxon>
        <taxon>Tracheophyta</taxon>
        <taxon>Lycopodiopsida</taxon>
        <taxon>Lycopodiales</taxon>
        <taxon>Lycopodiaceae</taxon>
        <taxon>Lycopodioideae</taxon>
        <taxon>Diphasiastrum</taxon>
    </lineage>
</organism>
<reference evidence="2" key="1">
    <citation type="journal article" date="2024" name="Proc. Natl. Acad. Sci. U.S.A.">
        <title>Extraordinary preservation of gene collinearity over three hundred million years revealed in homosporous lycophytes.</title>
        <authorList>
            <person name="Li C."/>
            <person name="Wickell D."/>
            <person name="Kuo L.Y."/>
            <person name="Chen X."/>
            <person name="Nie B."/>
            <person name="Liao X."/>
            <person name="Peng D."/>
            <person name="Ji J."/>
            <person name="Jenkins J."/>
            <person name="Williams M."/>
            <person name="Shu S."/>
            <person name="Plott C."/>
            <person name="Barry K."/>
            <person name="Rajasekar S."/>
            <person name="Grimwood J."/>
            <person name="Han X."/>
            <person name="Sun S."/>
            <person name="Hou Z."/>
            <person name="He W."/>
            <person name="Dai G."/>
            <person name="Sun C."/>
            <person name="Schmutz J."/>
            <person name="Leebens-Mack J.H."/>
            <person name="Li F.W."/>
            <person name="Wang L."/>
        </authorList>
    </citation>
    <scope>NUCLEOTIDE SEQUENCE [LARGE SCALE GENOMIC DNA]</scope>
    <source>
        <strain evidence="2">cv. PW_Plant_1</strain>
    </source>
</reference>
<gene>
    <name evidence="1" type="ORF">O6H91_03G025100</name>
</gene>
<dbReference type="EMBL" id="CM055094">
    <property type="protein sequence ID" value="KAJ7561354.1"/>
    <property type="molecule type" value="Genomic_DNA"/>
</dbReference>
<evidence type="ECO:0000313" key="2">
    <source>
        <dbReference type="Proteomes" id="UP001162992"/>
    </source>
</evidence>
<protein>
    <submittedName>
        <fullName evidence="1">Uncharacterized protein</fullName>
    </submittedName>
</protein>
<evidence type="ECO:0000313" key="1">
    <source>
        <dbReference type="EMBL" id="KAJ7561354.1"/>
    </source>
</evidence>
<comment type="caution">
    <text evidence="1">The sequence shown here is derived from an EMBL/GenBank/DDBJ whole genome shotgun (WGS) entry which is preliminary data.</text>
</comment>
<dbReference type="Proteomes" id="UP001162992">
    <property type="component" value="Chromosome 3"/>
</dbReference>